<proteinExistence type="predicted"/>
<organism evidence="1">
    <name type="scientific">Amphimedon queenslandica</name>
    <name type="common">Sponge</name>
    <dbReference type="NCBI Taxonomy" id="400682"/>
    <lineage>
        <taxon>Eukaryota</taxon>
        <taxon>Metazoa</taxon>
        <taxon>Porifera</taxon>
        <taxon>Demospongiae</taxon>
        <taxon>Heteroscleromorpha</taxon>
        <taxon>Haplosclerida</taxon>
        <taxon>Niphatidae</taxon>
        <taxon>Amphimedon</taxon>
    </lineage>
</organism>
<dbReference type="eggNOG" id="ENOG502QVWC">
    <property type="taxonomic scope" value="Eukaryota"/>
</dbReference>
<protein>
    <submittedName>
        <fullName evidence="1">Uncharacterized protein</fullName>
    </submittedName>
</protein>
<reference evidence="1" key="1">
    <citation type="submission" date="2017-05" db="UniProtKB">
        <authorList>
            <consortium name="EnsemblMetazoa"/>
        </authorList>
    </citation>
    <scope>IDENTIFICATION</scope>
</reference>
<evidence type="ECO:0000313" key="1">
    <source>
        <dbReference type="EnsemblMetazoa" id="Aqu2.1.40308_001"/>
    </source>
</evidence>
<name>A0A1X7VLK9_AMPQE</name>
<dbReference type="InParanoid" id="A0A1X7VLK9"/>
<dbReference type="OrthoDB" id="6149706at2759"/>
<dbReference type="EnsemblMetazoa" id="Aqu2.1.40308_001">
    <property type="protein sequence ID" value="Aqu2.1.40308_001"/>
    <property type="gene ID" value="Aqu2.1.40308"/>
</dbReference>
<accession>A0A1X7VLK9</accession>
<dbReference type="AlphaFoldDB" id="A0A1X7VLK9"/>
<sequence length="347" mass="39744">MDGEAICVAFGTVSGPDCLSSVIKTLGTRLKVYKFLKDIFDAEFQTSPTLSMASSPLELYQNWQTPSPRSCTPVESVKSEPSVISSPKQGIKKSPVTLFSSKTIDKVPDPFPIPQFCDKTQKNLNIGKFTEQDKNYMVRTLAMMLCTFVTRPKTADCEIPAKSLVAKYPFLKSVDFKDIYQLIGTLNPTEEEIHEVQGKAIQWTWDFITFPYDGYSKSNVTPYMHVLAFHVPLLMRHHKGIKRFTGQGSHTTIFIREPFIFIVGVEKNNHTARKHHFSSNHCDAPRDIILTSSRVEELHDSRREKRKYDKHDLTYWKEGIIEKRRKLALPCMLGDEDREIDTEQDKD</sequence>